<protein>
    <submittedName>
        <fullName evidence="3">5726_t:CDS:1</fullName>
    </submittedName>
</protein>
<reference evidence="3" key="1">
    <citation type="submission" date="2021-06" db="EMBL/GenBank/DDBJ databases">
        <authorList>
            <person name="Kallberg Y."/>
            <person name="Tangrot J."/>
            <person name="Rosling A."/>
        </authorList>
    </citation>
    <scope>NUCLEOTIDE SEQUENCE</scope>
    <source>
        <strain evidence="3">BR232B</strain>
    </source>
</reference>
<evidence type="ECO:0000313" key="4">
    <source>
        <dbReference type="Proteomes" id="UP000789739"/>
    </source>
</evidence>
<comment type="caution">
    <text evidence="3">The sequence shown here is derived from an EMBL/GenBank/DDBJ whole genome shotgun (WGS) entry which is preliminary data.</text>
</comment>
<dbReference type="Proteomes" id="UP000789739">
    <property type="component" value="Unassembled WGS sequence"/>
</dbReference>
<sequence length="126" mass="15691">MSFSLRSWHMLSRLFQWVQYQQHLQEEQQRQVQQQEEELGMLQAQQAIDRQQFQLVFNQDQQQQQKIDLLQRKILREEQELEVLQQQLYQQQQRDHLICNWFAPFLFTVWAGTLLKIWFYFRQSST</sequence>
<keyword evidence="4" id="KW-1185">Reference proteome</keyword>
<name>A0A9N9AJ64_9GLOM</name>
<accession>A0A9N9AJ64</accession>
<feature type="transmembrane region" description="Helical" evidence="2">
    <location>
        <begin position="97"/>
        <end position="121"/>
    </location>
</feature>
<organism evidence="3 4">
    <name type="scientific">Paraglomus brasilianum</name>
    <dbReference type="NCBI Taxonomy" id="144538"/>
    <lineage>
        <taxon>Eukaryota</taxon>
        <taxon>Fungi</taxon>
        <taxon>Fungi incertae sedis</taxon>
        <taxon>Mucoromycota</taxon>
        <taxon>Glomeromycotina</taxon>
        <taxon>Glomeromycetes</taxon>
        <taxon>Paraglomerales</taxon>
        <taxon>Paraglomeraceae</taxon>
        <taxon>Paraglomus</taxon>
    </lineage>
</organism>
<proteinExistence type="predicted"/>
<dbReference type="AlphaFoldDB" id="A0A9N9AJ64"/>
<keyword evidence="2" id="KW-1133">Transmembrane helix</keyword>
<gene>
    <name evidence="3" type="ORF">PBRASI_LOCUS4178</name>
</gene>
<evidence type="ECO:0000313" key="3">
    <source>
        <dbReference type="EMBL" id="CAG8532426.1"/>
    </source>
</evidence>
<keyword evidence="2" id="KW-0812">Transmembrane</keyword>
<feature type="coiled-coil region" evidence="1">
    <location>
        <begin position="25"/>
        <end position="94"/>
    </location>
</feature>
<keyword evidence="1" id="KW-0175">Coiled coil</keyword>
<evidence type="ECO:0000256" key="1">
    <source>
        <dbReference type="SAM" id="Coils"/>
    </source>
</evidence>
<keyword evidence="2" id="KW-0472">Membrane</keyword>
<dbReference type="EMBL" id="CAJVPI010000418">
    <property type="protein sequence ID" value="CAG8532426.1"/>
    <property type="molecule type" value="Genomic_DNA"/>
</dbReference>
<evidence type="ECO:0000256" key="2">
    <source>
        <dbReference type="SAM" id="Phobius"/>
    </source>
</evidence>